<accession>A0ABT8SSK1</accession>
<dbReference type="RefSeq" id="WP_302075506.1">
    <property type="nucleotide sequence ID" value="NZ_JAUKWQ010000001.1"/>
</dbReference>
<dbReference type="InterPro" id="IPR010982">
    <property type="entry name" value="Lambda_DNA-bd_dom_sf"/>
</dbReference>
<gene>
    <name evidence="2" type="ORF">Q2T52_04730</name>
</gene>
<dbReference type="InterPro" id="IPR039554">
    <property type="entry name" value="HigA2-like_HTH"/>
</dbReference>
<dbReference type="Proteomes" id="UP001169006">
    <property type="component" value="Unassembled WGS sequence"/>
</dbReference>
<feature type="domain" description="HTH cro/C1-type" evidence="1">
    <location>
        <begin position="44"/>
        <end position="90"/>
    </location>
</feature>
<comment type="caution">
    <text evidence="2">The sequence shown here is derived from an EMBL/GenBank/DDBJ whole genome shotgun (WGS) entry which is preliminary data.</text>
</comment>
<dbReference type="PROSITE" id="PS50943">
    <property type="entry name" value="HTH_CROC1"/>
    <property type="match status" value="1"/>
</dbReference>
<proteinExistence type="predicted"/>
<reference evidence="2" key="1">
    <citation type="journal article" date="2015" name="Int. J. Syst. Evol. Microbiol.">
        <title>Rhizobium oryzicola sp. nov., potential plant-growth-promoting endophytic bacteria isolated from rice roots.</title>
        <authorList>
            <person name="Zhang X.X."/>
            <person name="Gao J.S."/>
            <person name="Cao Y.H."/>
            <person name="Sheirdil R.A."/>
            <person name="Wang X.C."/>
            <person name="Zhang L."/>
        </authorList>
    </citation>
    <scope>NUCLEOTIDE SEQUENCE</scope>
    <source>
        <strain evidence="2">05753</strain>
    </source>
</reference>
<dbReference type="InterPro" id="IPR001387">
    <property type="entry name" value="Cro/C1-type_HTH"/>
</dbReference>
<dbReference type="SUPFAM" id="SSF47413">
    <property type="entry name" value="lambda repressor-like DNA-binding domains"/>
    <property type="match status" value="1"/>
</dbReference>
<keyword evidence="3" id="KW-1185">Reference proteome</keyword>
<dbReference type="Pfam" id="PF13744">
    <property type="entry name" value="HTH_37"/>
    <property type="match status" value="1"/>
</dbReference>
<name>A0ABT8SSK1_9HYPH</name>
<reference evidence="2" key="2">
    <citation type="submission" date="2023-07" db="EMBL/GenBank/DDBJ databases">
        <authorList>
            <person name="Sun H."/>
        </authorList>
    </citation>
    <scope>NUCLEOTIDE SEQUENCE</scope>
    <source>
        <strain evidence="2">05753</strain>
    </source>
</reference>
<dbReference type="EMBL" id="JAUKWQ010000001">
    <property type="protein sequence ID" value="MDO1581395.1"/>
    <property type="molecule type" value="Genomic_DNA"/>
</dbReference>
<evidence type="ECO:0000313" key="2">
    <source>
        <dbReference type="EMBL" id="MDO1581395.1"/>
    </source>
</evidence>
<protein>
    <submittedName>
        <fullName evidence="2">XRE family transcriptional regulator</fullName>
    </submittedName>
</protein>
<organism evidence="2 3">
    <name type="scientific">Rhizobium oryzicola</name>
    <dbReference type="NCBI Taxonomy" id="1232668"/>
    <lineage>
        <taxon>Bacteria</taxon>
        <taxon>Pseudomonadati</taxon>
        <taxon>Pseudomonadota</taxon>
        <taxon>Alphaproteobacteria</taxon>
        <taxon>Hyphomicrobiales</taxon>
        <taxon>Rhizobiaceae</taxon>
        <taxon>Rhizobium/Agrobacterium group</taxon>
        <taxon>Rhizobium</taxon>
    </lineage>
</organism>
<dbReference type="Gene3D" id="1.10.260.40">
    <property type="entry name" value="lambda repressor-like DNA-binding domains"/>
    <property type="match status" value="1"/>
</dbReference>
<sequence length="94" mass="10246">MTDKQVFSNVWDALEDTAQESAQMSMKASLMIAIEEKVRSWQVTQAEAARRLAVTQPRLNDLLRGRIANFSLDALIALAGQAGLSVKLDIADAA</sequence>
<evidence type="ECO:0000313" key="3">
    <source>
        <dbReference type="Proteomes" id="UP001169006"/>
    </source>
</evidence>
<evidence type="ECO:0000259" key="1">
    <source>
        <dbReference type="PROSITE" id="PS50943"/>
    </source>
</evidence>